<organism evidence="1">
    <name type="scientific">marine sediment metagenome</name>
    <dbReference type="NCBI Taxonomy" id="412755"/>
    <lineage>
        <taxon>unclassified sequences</taxon>
        <taxon>metagenomes</taxon>
        <taxon>ecological metagenomes</taxon>
    </lineage>
</organism>
<proteinExistence type="predicted"/>
<gene>
    <name evidence="1" type="ORF">LCGC14_2486460</name>
</gene>
<dbReference type="AlphaFoldDB" id="A0A0F9DZS0"/>
<accession>A0A0F9DZS0</accession>
<reference evidence="1" key="1">
    <citation type="journal article" date="2015" name="Nature">
        <title>Complex archaea that bridge the gap between prokaryotes and eukaryotes.</title>
        <authorList>
            <person name="Spang A."/>
            <person name="Saw J.H."/>
            <person name="Jorgensen S.L."/>
            <person name="Zaremba-Niedzwiedzka K."/>
            <person name="Martijn J."/>
            <person name="Lind A.E."/>
            <person name="van Eijk R."/>
            <person name="Schleper C."/>
            <person name="Guy L."/>
            <person name="Ettema T.J."/>
        </authorList>
    </citation>
    <scope>NUCLEOTIDE SEQUENCE</scope>
</reference>
<protein>
    <submittedName>
        <fullName evidence="1">Uncharacterized protein</fullName>
    </submittedName>
</protein>
<comment type="caution">
    <text evidence="1">The sequence shown here is derived from an EMBL/GenBank/DDBJ whole genome shotgun (WGS) entry which is preliminary data.</text>
</comment>
<sequence length="171" mass="18786">MAKTKDKFSQIAFMTVNESAANTLTFNGMTVFSNILTPKAILIHRISYIILDDQIDKILADADVLTFGLSGDDQMANVLFSDARVYDMHSVGFHDAGTTAVDWLFWESPKIFDFNALPGGGKLVPADRIFMFVKGASLATAVSMSARFDFTLVDLSATEYIELAQALRVLT</sequence>
<dbReference type="EMBL" id="LAZR01039293">
    <property type="protein sequence ID" value="KKL17348.1"/>
    <property type="molecule type" value="Genomic_DNA"/>
</dbReference>
<name>A0A0F9DZS0_9ZZZZ</name>
<evidence type="ECO:0000313" key="1">
    <source>
        <dbReference type="EMBL" id="KKL17348.1"/>
    </source>
</evidence>